<name>A0A6N7VVK4_9FIRM</name>
<dbReference type="InterPro" id="IPR023753">
    <property type="entry name" value="FAD/NAD-binding_dom"/>
</dbReference>
<dbReference type="RefSeq" id="WP_154540148.1">
    <property type="nucleotide sequence ID" value="NZ_VULQ01000004.1"/>
</dbReference>
<dbReference type="InterPro" id="IPR050260">
    <property type="entry name" value="FAD-bd_OxRdtase"/>
</dbReference>
<dbReference type="SUPFAM" id="SSF51905">
    <property type="entry name" value="FAD/NAD(P)-binding domain"/>
    <property type="match status" value="2"/>
</dbReference>
<feature type="domain" description="FAD/NAD(P)-binding" evidence="4">
    <location>
        <begin position="2"/>
        <end position="294"/>
    </location>
</feature>
<evidence type="ECO:0000259" key="5">
    <source>
        <dbReference type="Pfam" id="PF18267"/>
    </source>
</evidence>
<dbReference type="Gene3D" id="3.50.50.60">
    <property type="entry name" value="FAD/NAD(P)-binding domain"/>
    <property type="match status" value="2"/>
</dbReference>
<reference evidence="6 7" key="1">
    <citation type="submission" date="2019-08" db="EMBL/GenBank/DDBJ databases">
        <title>In-depth cultivation of the pig gut microbiome towards novel bacterial diversity and tailored functional studies.</title>
        <authorList>
            <person name="Wylensek D."/>
            <person name="Hitch T.C.A."/>
            <person name="Clavel T."/>
        </authorList>
    </citation>
    <scope>NUCLEOTIDE SEQUENCE [LARGE SCALE GENOMIC DNA]</scope>
    <source>
        <strain evidence="6 7">WCA-380-WT-2B</strain>
    </source>
</reference>
<dbReference type="EMBL" id="VULQ01000004">
    <property type="protein sequence ID" value="MSS77719.1"/>
    <property type="molecule type" value="Genomic_DNA"/>
</dbReference>
<proteinExistence type="predicted"/>
<organism evidence="6 7">
    <name type="scientific">Anaerococcus porci</name>
    <dbReference type="NCBI Taxonomy" id="2652269"/>
    <lineage>
        <taxon>Bacteria</taxon>
        <taxon>Bacillati</taxon>
        <taxon>Bacillota</taxon>
        <taxon>Tissierellia</taxon>
        <taxon>Tissierellales</taxon>
        <taxon>Peptoniphilaceae</taxon>
        <taxon>Anaerococcus</taxon>
    </lineage>
</organism>
<gene>
    <name evidence="6" type="ORF">FYJ26_04725</name>
</gene>
<dbReference type="GO" id="GO:0016491">
    <property type="term" value="F:oxidoreductase activity"/>
    <property type="evidence" value="ECO:0007669"/>
    <property type="project" value="InterPro"/>
</dbReference>
<dbReference type="PRINTS" id="PR00469">
    <property type="entry name" value="PNDRDTASEII"/>
</dbReference>
<dbReference type="PANTHER" id="PTHR43429:SF3">
    <property type="entry name" value="NITRITE REDUCTASE [NAD(P)H]"/>
    <property type="match status" value="1"/>
</dbReference>
<dbReference type="PANTHER" id="PTHR43429">
    <property type="entry name" value="PYRIDINE NUCLEOTIDE-DISULFIDE OXIDOREDUCTASE DOMAIN-CONTAINING"/>
    <property type="match status" value="1"/>
</dbReference>
<protein>
    <submittedName>
        <fullName evidence="6">NAD(P)/FAD-dependent oxidoreductase</fullName>
    </submittedName>
</protein>
<dbReference type="Pfam" id="PF18267">
    <property type="entry name" value="Rubredoxin_C"/>
    <property type="match status" value="1"/>
</dbReference>
<comment type="caution">
    <text evidence="6">The sequence shown here is derived from an EMBL/GenBank/DDBJ whole genome shotgun (WGS) entry which is preliminary data.</text>
</comment>
<accession>A0A6N7VVK4</accession>
<comment type="cofactor">
    <cofactor evidence="1">
        <name>FAD</name>
        <dbReference type="ChEBI" id="CHEBI:57692"/>
    </cofactor>
</comment>
<evidence type="ECO:0000256" key="2">
    <source>
        <dbReference type="ARBA" id="ARBA00022630"/>
    </source>
</evidence>
<dbReference type="Gene3D" id="3.30.390.30">
    <property type="match status" value="1"/>
</dbReference>
<dbReference type="Pfam" id="PF07992">
    <property type="entry name" value="Pyr_redox_2"/>
    <property type="match status" value="1"/>
</dbReference>
<keyword evidence="7" id="KW-1185">Reference proteome</keyword>
<dbReference type="PRINTS" id="PR00368">
    <property type="entry name" value="FADPNR"/>
</dbReference>
<dbReference type="AlphaFoldDB" id="A0A6N7VVK4"/>
<evidence type="ECO:0000256" key="1">
    <source>
        <dbReference type="ARBA" id="ARBA00001974"/>
    </source>
</evidence>
<evidence type="ECO:0000313" key="7">
    <source>
        <dbReference type="Proteomes" id="UP000441925"/>
    </source>
</evidence>
<dbReference type="InterPro" id="IPR016156">
    <property type="entry name" value="FAD/NAD-linked_Rdtase_dimer_sf"/>
</dbReference>
<keyword evidence="2" id="KW-0285">Flavoprotein</keyword>
<evidence type="ECO:0000259" key="4">
    <source>
        <dbReference type="Pfam" id="PF07992"/>
    </source>
</evidence>
<dbReference type="InterPro" id="IPR041575">
    <property type="entry name" value="Rubredoxin_C"/>
</dbReference>
<evidence type="ECO:0000256" key="3">
    <source>
        <dbReference type="ARBA" id="ARBA00022827"/>
    </source>
</evidence>
<feature type="domain" description="NADH-rubredoxin oxidoreductase C-terminal" evidence="5">
    <location>
        <begin position="313"/>
        <end position="375"/>
    </location>
</feature>
<sequence>MYDYLIVGNGIAGLKAAEAIRKKDNETSIVIISEASQHTYWRTRLSELICKDFNEEDIYVKKCDWYDKNHIKEIFNTRVEKLDLENKKAILEDGKELGYGKALIATGSHPFIPAIKNVDINGVFAIRSIEDLNKFRNHIEKNKRVVVIGGGLLGLEAAYSIKKAECEVLVVESFDHILAKQLDNELSEKLEAELNKAGIATKTGKNTIEILEDNGKLCGIKLDDGEEIKANTVIIQAGVRNNLDLAKESDLEVERGIKVDATLKTSNENVYAAGDCVQLADTTIGLWTASMEMGQIAGANMAGDSKTYETPKPFSQLMIGNIKVFSAGFNKGEGIEEIKKENGENIYKLFKKDGDFVGAILWKDTKYQMDVKKIVFDKLDPKETKLGKEIFGL</sequence>
<dbReference type="InterPro" id="IPR036188">
    <property type="entry name" value="FAD/NAD-bd_sf"/>
</dbReference>
<dbReference type="Proteomes" id="UP000441925">
    <property type="component" value="Unassembled WGS sequence"/>
</dbReference>
<evidence type="ECO:0000313" key="6">
    <source>
        <dbReference type="EMBL" id="MSS77719.1"/>
    </source>
</evidence>
<keyword evidence="3" id="KW-0274">FAD</keyword>